<dbReference type="Proteomes" id="UP000184603">
    <property type="component" value="Unassembled WGS sequence"/>
</dbReference>
<accession>A0A1M7YGN6</accession>
<dbReference type="EMBL" id="FRFE01000029">
    <property type="protein sequence ID" value="SHO51807.1"/>
    <property type="molecule type" value="Genomic_DNA"/>
</dbReference>
<evidence type="ECO:0000313" key="3">
    <source>
        <dbReference type="Proteomes" id="UP000184603"/>
    </source>
</evidence>
<feature type="transmembrane region" description="Helical" evidence="1">
    <location>
        <begin position="38"/>
        <end position="57"/>
    </location>
</feature>
<keyword evidence="1" id="KW-0472">Membrane</keyword>
<feature type="transmembrane region" description="Helical" evidence="1">
    <location>
        <begin position="12"/>
        <end position="32"/>
    </location>
</feature>
<keyword evidence="1" id="KW-0812">Transmembrane</keyword>
<name>A0A1M7YGN6_9BACT</name>
<keyword evidence="3" id="KW-1185">Reference proteome</keyword>
<gene>
    <name evidence="2" type="ORF">SAMN02745220_04229</name>
</gene>
<evidence type="ECO:0000256" key="1">
    <source>
        <dbReference type="SAM" id="Phobius"/>
    </source>
</evidence>
<reference evidence="2 3" key="1">
    <citation type="submission" date="2016-12" db="EMBL/GenBank/DDBJ databases">
        <authorList>
            <person name="Song W.-J."/>
            <person name="Kurnit D.M."/>
        </authorList>
    </citation>
    <scope>NUCLEOTIDE SEQUENCE [LARGE SCALE GENOMIC DNA]</scope>
    <source>
        <strain evidence="2 3">DSM 18488</strain>
    </source>
</reference>
<organism evidence="2 3">
    <name type="scientific">Desulfopila aestuarii DSM 18488</name>
    <dbReference type="NCBI Taxonomy" id="1121416"/>
    <lineage>
        <taxon>Bacteria</taxon>
        <taxon>Pseudomonadati</taxon>
        <taxon>Thermodesulfobacteriota</taxon>
        <taxon>Desulfobulbia</taxon>
        <taxon>Desulfobulbales</taxon>
        <taxon>Desulfocapsaceae</taxon>
        <taxon>Desulfopila</taxon>
    </lineage>
</organism>
<sequence length="72" mass="7789">MPDFVYRLGPLVKYGFIGFFGGLLFFLIFSATNSQSEIPWISIAGITFGAAIGGHILQRLNTSDDTGSSKDN</sequence>
<evidence type="ECO:0000313" key="2">
    <source>
        <dbReference type="EMBL" id="SHO51807.1"/>
    </source>
</evidence>
<dbReference type="AlphaFoldDB" id="A0A1M7YGN6"/>
<proteinExistence type="predicted"/>
<protein>
    <submittedName>
        <fullName evidence="2">Uncharacterized protein</fullName>
    </submittedName>
</protein>
<dbReference type="RefSeq" id="WP_143170811.1">
    <property type="nucleotide sequence ID" value="NZ_FRFE01000029.1"/>
</dbReference>
<keyword evidence="1" id="KW-1133">Transmembrane helix</keyword>